<feature type="transmembrane region" description="Helical" evidence="2">
    <location>
        <begin position="181"/>
        <end position="202"/>
    </location>
</feature>
<organism evidence="3 4">
    <name type="scientific">Kocuria soli</name>
    <dbReference type="NCBI Taxonomy" id="2485125"/>
    <lineage>
        <taxon>Bacteria</taxon>
        <taxon>Bacillati</taxon>
        <taxon>Actinomycetota</taxon>
        <taxon>Actinomycetes</taxon>
        <taxon>Micrococcales</taxon>
        <taxon>Micrococcaceae</taxon>
        <taxon>Kocuria</taxon>
    </lineage>
</organism>
<feature type="compositionally biased region" description="Polar residues" evidence="1">
    <location>
        <begin position="1"/>
        <end position="13"/>
    </location>
</feature>
<dbReference type="OrthoDB" id="3388334at2"/>
<name>A0A3N3ZT08_9MICC</name>
<dbReference type="RefSeq" id="WP_123824815.1">
    <property type="nucleotide sequence ID" value="NZ_RKMF01000005.1"/>
</dbReference>
<keyword evidence="4" id="KW-1185">Reference proteome</keyword>
<gene>
    <name evidence="3" type="ORF">EDL96_05640</name>
</gene>
<accession>A0A3N3ZT08</accession>
<feature type="transmembrane region" description="Helical" evidence="2">
    <location>
        <begin position="139"/>
        <end position="161"/>
    </location>
</feature>
<dbReference type="Proteomes" id="UP000270616">
    <property type="component" value="Unassembled WGS sequence"/>
</dbReference>
<proteinExistence type="predicted"/>
<evidence type="ECO:0000256" key="1">
    <source>
        <dbReference type="SAM" id="MobiDB-lite"/>
    </source>
</evidence>
<evidence type="ECO:0000256" key="2">
    <source>
        <dbReference type="SAM" id="Phobius"/>
    </source>
</evidence>
<dbReference type="EMBL" id="RKMF01000005">
    <property type="protein sequence ID" value="ROZ63821.1"/>
    <property type="molecule type" value="Genomic_DNA"/>
</dbReference>
<reference evidence="3 4" key="1">
    <citation type="submission" date="2018-10" db="EMBL/GenBank/DDBJ databases">
        <title>Kocuria sp. M5W7-7, whole genome shotgun sequence.</title>
        <authorList>
            <person name="Tuo L."/>
        </authorList>
    </citation>
    <scope>NUCLEOTIDE SEQUENCE [LARGE SCALE GENOMIC DNA]</scope>
    <source>
        <strain evidence="3 4">M5W7-7</strain>
    </source>
</reference>
<keyword evidence="2" id="KW-0812">Transmembrane</keyword>
<feature type="region of interest" description="Disordered" evidence="1">
    <location>
        <begin position="1"/>
        <end position="36"/>
    </location>
</feature>
<evidence type="ECO:0000313" key="4">
    <source>
        <dbReference type="Proteomes" id="UP000270616"/>
    </source>
</evidence>
<feature type="transmembrane region" description="Helical" evidence="2">
    <location>
        <begin position="46"/>
        <end position="72"/>
    </location>
</feature>
<comment type="caution">
    <text evidence="3">The sequence shown here is derived from an EMBL/GenBank/DDBJ whole genome shotgun (WGS) entry which is preliminary data.</text>
</comment>
<sequence>MTPEPQKNQSPNPQAGLRTNHPAGVGSSTAPGPRGSLTGWRGTLTVWLPVVLLAAVLTSWVITGAVPLWCLAPALTVAFGLSGDPVTRLVLHLARDLEAQRRARWDLMTSKDRRPQETALATEAEPPGLPLRGGLVIGVLERVAVVVSLAMGYPSGLAVVVAVKGLARYGEFTNAHQREQFIIGTLASLLWAAAGAGLIVLFG</sequence>
<protein>
    <submittedName>
        <fullName evidence="3">Uncharacterized protein</fullName>
    </submittedName>
</protein>
<evidence type="ECO:0000313" key="3">
    <source>
        <dbReference type="EMBL" id="ROZ63821.1"/>
    </source>
</evidence>
<keyword evidence="2" id="KW-0472">Membrane</keyword>
<keyword evidence="2" id="KW-1133">Transmembrane helix</keyword>
<dbReference type="AlphaFoldDB" id="A0A3N3ZT08"/>